<dbReference type="OrthoDB" id="5862313at2"/>
<dbReference type="EMBL" id="AQGQ01000040">
    <property type="protein sequence ID" value="EOD55557.1"/>
    <property type="molecule type" value="Genomic_DNA"/>
</dbReference>
<dbReference type="Proteomes" id="UP000013526">
    <property type="component" value="Unassembled WGS sequence"/>
</dbReference>
<keyword evidence="2" id="KW-1185">Reference proteome</keyword>
<evidence type="ECO:0000313" key="2">
    <source>
        <dbReference type="Proteomes" id="UP000013526"/>
    </source>
</evidence>
<evidence type="ECO:0008006" key="3">
    <source>
        <dbReference type="Google" id="ProtNLM"/>
    </source>
</evidence>
<reference evidence="1 2" key="1">
    <citation type="journal article" date="2013" name="Genome Announc.">
        <title>Draft Genome Sequence of Aeromonas molluscorum Strain 848TT, Isolated from Bivalve Molluscs.</title>
        <authorList>
            <person name="Spataro N."/>
            <person name="Farfan M."/>
            <person name="Albarral V."/>
            <person name="Sanglas A."/>
            <person name="Loren J.G."/>
            <person name="Fuste M.C."/>
            <person name="Bosch E."/>
        </authorList>
    </citation>
    <scope>NUCLEOTIDE SEQUENCE [LARGE SCALE GENOMIC DNA]</scope>
    <source>
        <strain evidence="1 2">848</strain>
    </source>
</reference>
<sequence length="271" mass="32086">MKNFLRAKACAPLAIKSLLPKFETADACNREKQLRIKALSRSRLIKAQELAERLSDCEDDKPCFSFACPECVRRLRVKKISQLALFCEDYTEWKVATFIYYDGMVRDLMYLNIGRLKERLRKQLQRSGVTNIVIGFLEMDYHTEYRRWLPHFHLLVRCQNSHSPEWEALRGFFKEQQIPSNVHIRTRRPVLFQDLKDPVEQVAYICKVMWQEVESYYDAKDRRRTKKYRLSNSNFVAALLKLGPLELSDLEFKHKVRQFGATLKESVRGKK</sequence>
<proteinExistence type="predicted"/>
<organism evidence="1 2">
    <name type="scientific">Aeromonas molluscorum 848</name>
    <dbReference type="NCBI Taxonomy" id="1268236"/>
    <lineage>
        <taxon>Bacteria</taxon>
        <taxon>Pseudomonadati</taxon>
        <taxon>Pseudomonadota</taxon>
        <taxon>Gammaproteobacteria</taxon>
        <taxon>Aeromonadales</taxon>
        <taxon>Aeromonadaceae</taxon>
        <taxon>Aeromonas</taxon>
    </lineage>
</organism>
<accession>R1F743</accession>
<evidence type="ECO:0000313" key="1">
    <source>
        <dbReference type="EMBL" id="EOD55557.1"/>
    </source>
</evidence>
<comment type="caution">
    <text evidence="1">The sequence shown here is derived from an EMBL/GenBank/DDBJ whole genome shotgun (WGS) entry which is preliminary data.</text>
</comment>
<dbReference type="AlphaFoldDB" id="R1F743"/>
<protein>
    <recommendedName>
        <fullName evidence="3">Replication protein</fullName>
    </recommendedName>
</protein>
<gene>
    <name evidence="1" type="ORF">G113_08310</name>
</gene>
<dbReference type="RefSeq" id="WP_005898593.1">
    <property type="nucleotide sequence ID" value="NZ_AQGQ01000040.1"/>
</dbReference>
<name>R1F743_9GAMM</name>